<dbReference type="PANTHER" id="PTHR43685">
    <property type="entry name" value="GLYCOSYLTRANSFERASE"/>
    <property type="match status" value="1"/>
</dbReference>
<feature type="domain" description="Glycosyltransferase 2-like" evidence="1">
    <location>
        <begin position="415"/>
        <end position="533"/>
    </location>
</feature>
<accession>A0A246I7G5</accession>
<dbReference type="RefSeq" id="WP_088496871.1">
    <property type="nucleotide sequence ID" value="NZ_JACLBH010000007.1"/>
</dbReference>
<name>A0A246I7G5_STEMA</name>
<dbReference type="SUPFAM" id="SSF53756">
    <property type="entry name" value="UDP-Glycosyltransferase/glycogen phosphorylase"/>
    <property type="match status" value="1"/>
</dbReference>
<protein>
    <recommendedName>
        <fullName evidence="1">Glycosyltransferase 2-like domain-containing protein</fullName>
    </recommendedName>
</protein>
<sequence length="723" mass="79706">MGLRVFVTRELFPFTAGGIGRVIANMLMTAPEEDRAEMAVLYVGDNVEADAFAVAHPGVTFLAWPHSRFQQVDERGEIFPPMSAFTHSMLHWESVHVLQGLLELERLKGPLEYVEFVDWGAPAFAATQEKLLGSALTTATLAVRLHTTDSILADFEPRVQSVHGLNLFDLERKALADCDIIVGQIAPVAEAFRVFYGFSEEEWTPRLRLHAPPVLLDTMQPVTQTTVINDSTPLLFTSKLQDIKRPDTFIRGCIQFLRDRPRYQGNIVFLAHSFDVSYQEYVISLVPEELRSRVVFARGVTGAAREKSISGAVCVFPSPWESFCLAAYEASLSGAACVLNAQNPAFGPGSPWRDGYNCSTFDGSAEDLARALCGLFESTRGRLSPVEVPKDPLPWKGLDPVAIPAAVPLDRQLTVVVVNRDSAGRVLNTLDSILASNLTLDKLIVIDDASRDPRDIAALDQLGSNDPRLSVHRLAVPVGDAVARNMGLALVETPFAGFVRGGDQLLPGFLKVAVSALASHPDFDAVVGQVGVTVDPDDVIAGNVAPDGFRIFYGEGRLAGLYENCLAPESYVIRTEVARRFAFDPVIPALEVWEMMLRACQSGARFMVTSAVNVLARHQGQPDERHLEQIQIAMRRRLQRKRVRVGSLEVPAYFIFGAHVSPSGFMGDASNAEMAYRLQALMESESVRYTLALARLLQKRAPWVLRLGKWSVQRLAPIYRRLR</sequence>
<dbReference type="InterPro" id="IPR050834">
    <property type="entry name" value="Glycosyltransf_2"/>
</dbReference>
<reference evidence="2 3" key="1">
    <citation type="submission" date="2017-06" db="EMBL/GenBank/DDBJ databases">
        <authorList>
            <person name="Kim H.J."/>
            <person name="Triplett B.A."/>
        </authorList>
    </citation>
    <scope>NUCLEOTIDE SEQUENCE [LARGE SCALE GENOMIC DNA]</scope>
    <source>
        <strain evidence="2 3">594</strain>
    </source>
</reference>
<dbReference type="CDD" id="cd01635">
    <property type="entry name" value="Glycosyltransferase_GTB-type"/>
    <property type="match status" value="1"/>
</dbReference>
<evidence type="ECO:0000259" key="1">
    <source>
        <dbReference type="Pfam" id="PF00535"/>
    </source>
</evidence>
<evidence type="ECO:0000313" key="2">
    <source>
        <dbReference type="EMBL" id="OWQ74882.1"/>
    </source>
</evidence>
<dbReference type="InterPro" id="IPR029044">
    <property type="entry name" value="Nucleotide-diphossugar_trans"/>
</dbReference>
<comment type="caution">
    <text evidence="2">The sequence shown here is derived from an EMBL/GenBank/DDBJ whole genome shotgun (WGS) entry which is preliminary data.</text>
</comment>
<dbReference type="PANTHER" id="PTHR43685:SF2">
    <property type="entry name" value="GLYCOSYLTRANSFERASE 2-LIKE DOMAIN-CONTAINING PROTEIN"/>
    <property type="match status" value="1"/>
</dbReference>
<dbReference type="AlphaFoldDB" id="A0A246I7G5"/>
<dbReference type="Gene3D" id="3.90.550.10">
    <property type="entry name" value="Spore Coat Polysaccharide Biosynthesis Protein SpsA, Chain A"/>
    <property type="match status" value="1"/>
</dbReference>
<dbReference type="EMBL" id="NIVX01000067">
    <property type="protein sequence ID" value="OWQ74882.1"/>
    <property type="molecule type" value="Genomic_DNA"/>
</dbReference>
<dbReference type="Proteomes" id="UP000197090">
    <property type="component" value="Unassembled WGS sequence"/>
</dbReference>
<dbReference type="Gene3D" id="3.40.50.2000">
    <property type="entry name" value="Glycogen Phosphorylase B"/>
    <property type="match status" value="1"/>
</dbReference>
<dbReference type="InterPro" id="IPR001173">
    <property type="entry name" value="Glyco_trans_2-like"/>
</dbReference>
<dbReference type="SUPFAM" id="SSF53448">
    <property type="entry name" value="Nucleotide-diphospho-sugar transferases"/>
    <property type="match status" value="1"/>
</dbReference>
<dbReference type="Pfam" id="PF00535">
    <property type="entry name" value="Glycos_transf_2"/>
    <property type="match status" value="1"/>
</dbReference>
<proteinExistence type="predicted"/>
<evidence type="ECO:0000313" key="3">
    <source>
        <dbReference type="Proteomes" id="UP000197090"/>
    </source>
</evidence>
<dbReference type="CDD" id="cd00761">
    <property type="entry name" value="Glyco_tranf_GTA_type"/>
    <property type="match status" value="1"/>
</dbReference>
<gene>
    <name evidence="2" type="ORF">CEE63_09295</name>
</gene>
<organism evidence="2 3">
    <name type="scientific">Stenotrophomonas maltophilia</name>
    <name type="common">Pseudomonas maltophilia</name>
    <name type="synonym">Xanthomonas maltophilia</name>
    <dbReference type="NCBI Taxonomy" id="40324"/>
    <lineage>
        <taxon>Bacteria</taxon>
        <taxon>Pseudomonadati</taxon>
        <taxon>Pseudomonadota</taxon>
        <taxon>Gammaproteobacteria</taxon>
        <taxon>Lysobacterales</taxon>
        <taxon>Lysobacteraceae</taxon>
        <taxon>Stenotrophomonas</taxon>
        <taxon>Stenotrophomonas maltophilia group</taxon>
    </lineage>
</organism>